<evidence type="ECO:0000256" key="1">
    <source>
        <dbReference type="ARBA" id="ARBA00001974"/>
    </source>
</evidence>
<dbReference type="Pfam" id="PF01593">
    <property type="entry name" value="Amino_oxidase"/>
    <property type="match status" value="1"/>
</dbReference>
<dbReference type="InterPro" id="IPR036188">
    <property type="entry name" value="FAD/NAD-bd_sf"/>
</dbReference>
<evidence type="ECO:0000313" key="5">
    <source>
        <dbReference type="EMBL" id="XDQ51148.1"/>
    </source>
</evidence>
<dbReference type="InterPro" id="IPR002937">
    <property type="entry name" value="Amino_oxidase"/>
</dbReference>
<dbReference type="PROSITE" id="PS51318">
    <property type="entry name" value="TAT"/>
    <property type="match status" value="1"/>
</dbReference>
<dbReference type="InterPro" id="IPR006311">
    <property type="entry name" value="TAT_signal"/>
</dbReference>
<proteinExistence type="inferred from homology"/>
<gene>
    <name evidence="5" type="ORF">AB5J53_05520</name>
</gene>
<name>A0AB39R5R1_9ACTN</name>
<dbReference type="SUPFAM" id="SSF54373">
    <property type="entry name" value="FAD-linked reductases, C-terminal domain"/>
    <property type="match status" value="1"/>
</dbReference>
<dbReference type="EMBL" id="CP163443">
    <property type="protein sequence ID" value="XDQ51148.1"/>
    <property type="molecule type" value="Genomic_DNA"/>
</dbReference>
<dbReference type="PANTHER" id="PTHR43563">
    <property type="entry name" value="AMINE OXIDASE"/>
    <property type="match status" value="1"/>
</dbReference>
<dbReference type="Gene3D" id="3.90.660.10">
    <property type="match status" value="1"/>
</dbReference>
<sequence length="520" mass="55892">MARTPLAQSLQDLAATLSAPRGLTRRGLLRDAGMLGLAAASAKSLGWLAPSANAATAPRIVVVGAGLAGLTTAYRLKQAGHTAQVHESSDRVGGRCWTLRGAFADGQQAEHGGELIDQGHTAIRHLAQELGLRLDNLLVAEQNGTESLGFFDGAPYTFAQAAADLRRVWRKLHSDVVAAGYPTLYTSSTPRGRQLDQMSIVDWINESVPGGVSSKLGQLLDVAYTIEYGGDSTQQSALNLLYLLGYHGQGQLHIFGASNEKYHVAGGNDQIPARLAETLPGQITLSSELIAIRLNTDGTYTLSFQQGTNVKDVTADQVVLTLPFSILRSSVDFTQAGFKALKQTAIAELGMGTNSKLHLQFRTRHWEGLGSNGETFADTGYQSTWDVSRAQPGASGILVDYTGGTIGASFGTGTPQTRARRFLRQIEPVLPGISAQWNGLATIDFWLGHPWTKGSYAYWQVGQYTKFAGVEREREGNCYFAGEHTSIDFQGFLNGAVETGERAAGEILADVRQRLRKPIA</sequence>
<keyword evidence="3" id="KW-0560">Oxidoreductase</keyword>
<dbReference type="PANTHER" id="PTHR43563:SF1">
    <property type="entry name" value="AMINE OXIDASE [FLAVIN-CONTAINING] B"/>
    <property type="match status" value="1"/>
</dbReference>
<dbReference type="PRINTS" id="PR00757">
    <property type="entry name" value="AMINEOXDASEF"/>
</dbReference>
<dbReference type="InterPro" id="IPR001613">
    <property type="entry name" value="Flavin_amine_oxidase"/>
</dbReference>
<organism evidence="5">
    <name type="scientific">Streptomyces sp. R41</name>
    <dbReference type="NCBI Taxonomy" id="3238632"/>
    <lineage>
        <taxon>Bacteria</taxon>
        <taxon>Bacillati</taxon>
        <taxon>Actinomycetota</taxon>
        <taxon>Actinomycetes</taxon>
        <taxon>Kitasatosporales</taxon>
        <taxon>Streptomycetaceae</taxon>
        <taxon>Streptomyces</taxon>
    </lineage>
</organism>
<dbReference type="SUPFAM" id="SSF51905">
    <property type="entry name" value="FAD/NAD(P)-binding domain"/>
    <property type="match status" value="1"/>
</dbReference>
<dbReference type="Gene3D" id="3.50.50.60">
    <property type="entry name" value="FAD/NAD(P)-binding domain"/>
    <property type="match status" value="1"/>
</dbReference>
<dbReference type="GO" id="GO:0016491">
    <property type="term" value="F:oxidoreductase activity"/>
    <property type="evidence" value="ECO:0007669"/>
    <property type="project" value="UniProtKB-KW"/>
</dbReference>
<comment type="similarity">
    <text evidence="2">Belongs to the flavin monoamine oxidase family.</text>
</comment>
<evidence type="ECO:0000256" key="3">
    <source>
        <dbReference type="ARBA" id="ARBA00023002"/>
    </source>
</evidence>
<dbReference type="Gene3D" id="1.10.405.10">
    <property type="entry name" value="Guanine Nucleotide Dissociation Inhibitor, domain 1"/>
    <property type="match status" value="1"/>
</dbReference>
<dbReference type="AlphaFoldDB" id="A0AB39R5R1"/>
<reference evidence="5" key="1">
    <citation type="submission" date="2024-07" db="EMBL/GenBank/DDBJ databases">
        <authorList>
            <person name="Yu S.T."/>
        </authorList>
    </citation>
    <scope>NUCLEOTIDE SEQUENCE</scope>
    <source>
        <strain evidence="5">R41</strain>
    </source>
</reference>
<accession>A0AB39R5R1</accession>
<protein>
    <submittedName>
        <fullName evidence="5">Flavin monoamine oxidase family protein</fullName>
    </submittedName>
</protein>
<dbReference type="RefSeq" id="WP_369244483.1">
    <property type="nucleotide sequence ID" value="NZ_CP163443.1"/>
</dbReference>
<dbReference type="InterPro" id="IPR050703">
    <property type="entry name" value="Flavin_MAO"/>
</dbReference>
<evidence type="ECO:0000259" key="4">
    <source>
        <dbReference type="Pfam" id="PF01593"/>
    </source>
</evidence>
<feature type="domain" description="Amine oxidase" evidence="4">
    <location>
        <begin position="67"/>
        <end position="508"/>
    </location>
</feature>
<comment type="cofactor">
    <cofactor evidence="1">
        <name>FAD</name>
        <dbReference type="ChEBI" id="CHEBI:57692"/>
    </cofactor>
</comment>
<evidence type="ECO:0000256" key="2">
    <source>
        <dbReference type="ARBA" id="ARBA00005995"/>
    </source>
</evidence>